<accession>G2LK30</accession>
<dbReference type="EMBL" id="CP002515">
    <property type="protein sequence ID" value="AEP13197.1"/>
    <property type="molecule type" value="Genomic_DNA"/>
</dbReference>
<protein>
    <submittedName>
        <fullName evidence="2">Uncharacterized protein</fullName>
    </submittedName>
</protein>
<organism evidence="2 3">
    <name type="scientific">Chloracidobacterium thermophilum (strain B)</name>
    <dbReference type="NCBI Taxonomy" id="981222"/>
    <lineage>
        <taxon>Bacteria</taxon>
        <taxon>Pseudomonadati</taxon>
        <taxon>Acidobacteriota</taxon>
        <taxon>Terriglobia</taxon>
        <taxon>Terriglobales</taxon>
        <taxon>Acidobacteriaceae</taxon>
        <taxon>Chloracidobacterium</taxon>
    </lineage>
</organism>
<dbReference type="AlphaFoldDB" id="G2LK30"/>
<evidence type="ECO:0000313" key="3">
    <source>
        <dbReference type="Proteomes" id="UP000006791"/>
    </source>
</evidence>
<gene>
    <name evidence="2" type="ordered locus">Cabther_B0194</name>
</gene>
<evidence type="ECO:0000256" key="1">
    <source>
        <dbReference type="SAM" id="MobiDB-lite"/>
    </source>
</evidence>
<evidence type="ECO:0000313" key="2">
    <source>
        <dbReference type="EMBL" id="AEP13197.1"/>
    </source>
</evidence>
<dbReference type="STRING" id="981222.Cabther_B0194"/>
<name>G2LK30_CHLTF</name>
<dbReference type="HOGENOM" id="CLU_3181753_0_0_0"/>
<dbReference type="Proteomes" id="UP000006791">
    <property type="component" value="Chromosome 2"/>
</dbReference>
<reference evidence="2 3" key="1">
    <citation type="journal article" date="2012" name="Environ. Microbiol.">
        <title>Complete genome of Candidatus Chloracidobacterium thermophilum, a chlorophyll-based photoheterotroph belonging to the phylum Acidobacteria.</title>
        <authorList>
            <person name="Garcia Costas A.M."/>
            <person name="Liu Z."/>
            <person name="Tomsho L.P."/>
            <person name="Schuster S.C."/>
            <person name="Ward D.M."/>
            <person name="Bryant D.A."/>
        </authorList>
    </citation>
    <scope>NUCLEOTIDE SEQUENCE [LARGE SCALE GENOMIC DNA]</scope>
    <source>
        <strain evidence="2 3">B</strain>
    </source>
</reference>
<dbReference type="KEGG" id="ctm:Cabther_B0194"/>
<proteinExistence type="predicted"/>
<sequence>MRGIKPWLRVGATARCTNEAPNEKGRTGKGRVPQIFGFGRTQRPVR</sequence>
<feature type="region of interest" description="Disordered" evidence="1">
    <location>
        <begin position="16"/>
        <end position="46"/>
    </location>
</feature>
<keyword evidence="3" id="KW-1185">Reference proteome</keyword>